<dbReference type="KEGG" id="rhi:NGR_c11300"/>
<gene>
    <name evidence="2" type="ordered locus">NGR_c11300</name>
</gene>
<dbReference type="Proteomes" id="UP000001054">
    <property type="component" value="Chromosome"/>
</dbReference>
<keyword evidence="1" id="KW-1133">Transmembrane helix</keyword>
<protein>
    <recommendedName>
        <fullName evidence="4">Transmembrane protein</fullName>
    </recommendedName>
</protein>
<keyword evidence="3" id="KW-1185">Reference proteome</keyword>
<reference evidence="2 3" key="1">
    <citation type="journal article" date="2009" name="Appl. Environ. Microbiol.">
        <title>Rhizobium sp. strain NGR234 possesses a remarkable number of secretion systems.</title>
        <authorList>
            <person name="Schmeisser C."/>
            <person name="Liesegang H."/>
            <person name="Krysciak D."/>
            <person name="Bakkou N."/>
            <person name="Le Quere A."/>
            <person name="Wollherr A."/>
            <person name="Heinemeyer I."/>
            <person name="Morgenstern B."/>
            <person name="Pommerening-Roeser A."/>
            <person name="Flores M."/>
            <person name="Palacios R."/>
            <person name="Brenner S."/>
            <person name="Gottschalk G."/>
            <person name="Schmitz R.A."/>
            <person name="Broughton W.J."/>
            <person name="Perret X."/>
            <person name="Strittmatter A.W."/>
            <person name="Streit W.R."/>
        </authorList>
    </citation>
    <scope>NUCLEOTIDE SEQUENCE [LARGE SCALE GENOMIC DNA]</scope>
    <source>
        <strain evidence="3">NBRC 101917 / NGR234</strain>
    </source>
</reference>
<dbReference type="RefSeq" id="WP_012707698.1">
    <property type="nucleotide sequence ID" value="NC_012587.1"/>
</dbReference>
<organism evidence="2 3">
    <name type="scientific">Sinorhizobium fredii (strain NBRC 101917 / NGR234)</name>
    <dbReference type="NCBI Taxonomy" id="394"/>
    <lineage>
        <taxon>Bacteria</taxon>
        <taxon>Pseudomonadati</taxon>
        <taxon>Pseudomonadota</taxon>
        <taxon>Alphaproteobacteria</taxon>
        <taxon>Hyphomicrobiales</taxon>
        <taxon>Rhizobiaceae</taxon>
        <taxon>Sinorhizobium/Ensifer group</taxon>
        <taxon>Sinorhizobium</taxon>
    </lineage>
</organism>
<name>C3MAS2_SINFN</name>
<dbReference type="STRING" id="394.NGR_c11300"/>
<sequence length="75" mass="8476">MQKRFSDGALLAILFGAAVIGYLEIVDDTTLLFGVVLVVTVILGNRVDDAHAEIEYLKKRIEETENQISRLWLDR</sequence>
<dbReference type="EMBL" id="CP001389">
    <property type="protein sequence ID" value="ACP24915.1"/>
    <property type="molecule type" value="Genomic_DNA"/>
</dbReference>
<evidence type="ECO:0000313" key="3">
    <source>
        <dbReference type="Proteomes" id="UP000001054"/>
    </source>
</evidence>
<evidence type="ECO:0000313" key="2">
    <source>
        <dbReference type="EMBL" id="ACP24915.1"/>
    </source>
</evidence>
<keyword evidence="1" id="KW-0472">Membrane</keyword>
<evidence type="ECO:0008006" key="4">
    <source>
        <dbReference type="Google" id="ProtNLM"/>
    </source>
</evidence>
<feature type="transmembrane region" description="Helical" evidence="1">
    <location>
        <begin position="31"/>
        <end position="48"/>
    </location>
</feature>
<proteinExistence type="predicted"/>
<evidence type="ECO:0000256" key="1">
    <source>
        <dbReference type="SAM" id="Phobius"/>
    </source>
</evidence>
<accession>C3MAS2</accession>
<dbReference type="AlphaFoldDB" id="C3MAS2"/>
<dbReference type="HOGENOM" id="CLU_2668562_0_0_5"/>
<keyword evidence="1" id="KW-0812">Transmembrane</keyword>